<keyword evidence="2" id="KW-0812">Transmembrane</keyword>
<gene>
    <name evidence="6" type="ORF">IW245_001926</name>
</gene>
<name>A0A8J7KNZ5_9ACTN</name>
<evidence type="ECO:0000313" key="6">
    <source>
        <dbReference type="EMBL" id="MBG6135732.1"/>
    </source>
</evidence>
<dbReference type="InterPro" id="IPR009908">
    <property type="entry name" value="Methylamine_util_MauE"/>
</dbReference>
<feature type="domain" description="Methylamine utilisation protein MauE" evidence="5">
    <location>
        <begin position="5"/>
        <end position="126"/>
    </location>
</feature>
<protein>
    <recommendedName>
        <fullName evidence="5">Methylamine utilisation protein MauE domain-containing protein</fullName>
    </recommendedName>
</protein>
<dbReference type="Proteomes" id="UP000622552">
    <property type="component" value="Unassembled WGS sequence"/>
</dbReference>
<comment type="subcellular location">
    <subcellularLocation>
        <location evidence="1">Membrane</location>
        <topology evidence="1">Multi-pass membrane protein</topology>
    </subcellularLocation>
</comment>
<keyword evidence="4" id="KW-0472">Membrane</keyword>
<evidence type="ECO:0000256" key="4">
    <source>
        <dbReference type="ARBA" id="ARBA00023136"/>
    </source>
</evidence>
<evidence type="ECO:0000256" key="3">
    <source>
        <dbReference type="ARBA" id="ARBA00022989"/>
    </source>
</evidence>
<proteinExistence type="predicted"/>
<dbReference type="AlphaFoldDB" id="A0A8J7KNZ5"/>
<keyword evidence="7" id="KW-1185">Reference proteome</keyword>
<sequence>MIASLQPLLIGAVLLWAATVKLLGRHAADAARRSALVPLVGDGAVTAYRMVGVAEALLGLALIAPPALPAETVGAAAAQVGFLLFLGYARWKAPESSCGCLSARRVPVRWRSFARAGGLLVAALVATGDPWSTVTSHPLASVAVLLGEAALVVVLSAELDVFWLEPLRRIKVALTHPLPSGSFDVPIGSTVEQLHRSGAYRQAAPLLRSDVRDWWDEDEWRMVCYSGSHEGRAATAVFAVPRLRYDPGAVRMAMVAEDSDRILLALDPAADPVAEAGWPAPEPEPVA</sequence>
<organism evidence="6 7">
    <name type="scientific">Longispora fulva</name>
    <dbReference type="NCBI Taxonomy" id="619741"/>
    <lineage>
        <taxon>Bacteria</taxon>
        <taxon>Bacillati</taxon>
        <taxon>Actinomycetota</taxon>
        <taxon>Actinomycetes</taxon>
        <taxon>Micromonosporales</taxon>
        <taxon>Micromonosporaceae</taxon>
        <taxon>Longispora</taxon>
    </lineage>
</organism>
<dbReference type="EMBL" id="JADOUF010000001">
    <property type="protein sequence ID" value="MBG6135732.1"/>
    <property type="molecule type" value="Genomic_DNA"/>
</dbReference>
<accession>A0A8J7KNZ5</accession>
<dbReference type="RefSeq" id="WP_197002801.1">
    <property type="nucleotide sequence ID" value="NZ_BONS01000002.1"/>
</dbReference>
<evidence type="ECO:0000259" key="5">
    <source>
        <dbReference type="Pfam" id="PF07291"/>
    </source>
</evidence>
<dbReference type="GO" id="GO:0016020">
    <property type="term" value="C:membrane"/>
    <property type="evidence" value="ECO:0007669"/>
    <property type="project" value="UniProtKB-SubCell"/>
</dbReference>
<reference evidence="6" key="1">
    <citation type="submission" date="2020-11" db="EMBL/GenBank/DDBJ databases">
        <title>Sequencing the genomes of 1000 actinobacteria strains.</title>
        <authorList>
            <person name="Klenk H.-P."/>
        </authorList>
    </citation>
    <scope>NUCLEOTIDE SEQUENCE</scope>
    <source>
        <strain evidence="6">DSM 45356</strain>
    </source>
</reference>
<dbReference type="GO" id="GO:0030416">
    <property type="term" value="P:methylamine metabolic process"/>
    <property type="evidence" value="ECO:0007669"/>
    <property type="project" value="InterPro"/>
</dbReference>
<comment type="caution">
    <text evidence="6">The sequence shown here is derived from an EMBL/GenBank/DDBJ whole genome shotgun (WGS) entry which is preliminary data.</text>
</comment>
<evidence type="ECO:0000256" key="2">
    <source>
        <dbReference type="ARBA" id="ARBA00022692"/>
    </source>
</evidence>
<evidence type="ECO:0000313" key="7">
    <source>
        <dbReference type="Proteomes" id="UP000622552"/>
    </source>
</evidence>
<dbReference type="Pfam" id="PF07291">
    <property type="entry name" value="MauE"/>
    <property type="match status" value="1"/>
</dbReference>
<evidence type="ECO:0000256" key="1">
    <source>
        <dbReference type="ARBA" id="ARBA00004141"/>
    </source>
</evidence>
<keyword evidence="3" id="KW-1133">Transmembrane helix</keyword>